<dbReference type="AlphaFoldDB" id="A0A0E9WZM8"/>
<name>A0A0E9WZM8_ANGAN</name>
<reference evidence="1" key="2">
    <citation type="journal article" date="2015" name="Fish Shellfish Immunol.">
        <title>Early steps in the European eel (Anguilla anguilla)-Vibrio vulnificus interaction in the gills: Role of the RtxA13 toxin.</title>
        <authorList>
            <person name="Callol A."/>
            <person name="Pajuelo D."/>
            <person name="Ebbesson L."/>
            <person name="Teles M."/>
            <person name="MacKenzie S."/>
            <person name="Amaro C."/>
        </authorList>
    </citation>
    <scope>NUCLEOTIDE SEQUENCE</scope>
</reference>
<organism evidence="1">
    <name type="scientific">Anguilla anguilla</name>
    <name type="common">European freshwater eel</name>
    <name type="synonym">Muraena anguilla</name>
    <dbReference type="NCBI Taxonomy" id="7936"/>
    <lineage>
        <taxon>Eukaryota</taxon>
        <taxon>Metazoa</taxon>
        <taxon>Chordata</taxon>
        <taxon>Craniata</taxon>
        <taxon>Vertebrata</taxon>
        <taxon>Euteleostomi</taxon>
        <taxon>Actinopterygii</taxon>
        <taxon>Neopterygii</taxon>
        <taxon>Teleostei</taxon>
        <taxon>Anguilliformes</taxon>
        <taxon>Anguillidae</taxon>
        <taxon>Anguilla</taxon>
    </lineage>
</organism>
<reference evidence="1" key="1">
    <citation type="submission" date="2014-11" db="EMBL/GenBank/DDBJ databases">
        <authorList>
            <person name="Amaro Gonzalez C."/>
        </authorList>
    </citation>
    <scope>NUCLEOTIDE SEQUENCE</scope>
</reference>
<accession>A0A0E9WZM8</accession>
<evidence type="ECO:0000313" key="1">
    <source>
        <dbReference type="EMBL" id="JAH95779.1"/>
    </source>
</evidence>
<sequence length="68" mass="7770">MWSQKKTTQFPPNIYNGIFGNLLNILMQLNSVAKKMCFSPSLRGRKNSLIHMPILATYSNGIFPKIQK</sequence>
<proteinExistence type="predicted"/>
<dbReference type="EMBL" id="GBXM01012798">
    <property type="protein sequence ID" value="JAH95779.1"/>
    <property type="molecule type" value="Transcribed_RNA"/>
</dbReference>
<protein>
    <submittedName>
        <fullName evidence="1">Uncharacterized protein</fullName>
    </submittedName>
</protein>